<name>A0A075P4A9_9ALTE</name>
<dbReference type="EMBL" id="CP008849">
    <property type="protein sequence ID" value="AIF98132.1"/>
    <property type="molecule type" value="Genomic_DNA"/>
</dbReference>
<evidence type="ECO:0008006" key="4">
    <source>
        <dbReference type="Google" id="ProtNLM"/>
    </source>
</evidence>
<dbReference type="RefSeq" id="WP_044056328.1">
    <property type="nucleotide sequence ID" value="NZ_CBCSKJ010000001.1"/>
</dbReference>
<dbReference type="eggNOG" id="COG1012">
    <property type="taxonomic scope" value="Bacteria"/>
</dbReference>
<dbReference type="GO" id="GO:0008218">
    <property type="term" value="P:bioluminescence"/>
    <property type="evidence" value="ECO:0007669"/>
    <property type="project" value="InterPro"/>
</dbReference>
<evidence type="ECO:0000313" key="3">
    <source>
        <dbReference type="Proteomes" id="UP000056090"/>
    </source>
</evidence>
<dbReference type="AlphaFoldDB" id="A0A075P4A9"/>
<accession>A0A075P4A9</accession>
<organism evidence="2 3">
    <name type="scientific">Alteromonas australica</name>
    <dbReference type="NCBI Taxonomy" id="589873"/>
    <lineage>
        <taxon>Bacteria</taxon>
        <taxon>Pseudomonadati</taxon>
        <taxon>Pseudomonadota</taxon>
        <taxon>Gammaproteobacteria</taxon>
        <taxon>Alteromonadales</taxon>
        <taxon>Alteromonadaceae</taxon>
        <taxon>Alteromonas/Salinimonas group</taxon>
        <taxon>Alteromonas</taxon>
    </lineage>
</organism>
<proteinExistence type="predicted"/>
<dbReference type="KEGG" id="aal:EP13_05120"/>
<dbReference type="Proteomes" id="UP000056090">
    <property type="component" value="Chromosome"/>
</dbReference>
<dbReference type="GO" id="GO:0003995">
    <property type="term" value="F:acyl-CoA dehydrogenase activity"/>
    <property type="evidence" value="ECO:0007669"/>
    <property type="project" value="InterPro"/>
</dbReference>
<sequence>MIHFVNLNQAQVDWHIQPSNRFFEEAPVSHEDIFDSVSGFSAYLFKQVESKQYPEIVSLAFWFRHAHLKQVLGESKSDISQKNVNRVFHIAPANVDTVFMYSLLLSVLCGNKNIVRISQRSGDVTKFLVAHLSQYMRSPKGAALVSLISVIEYDAQHQHVTEQLSHWCGLRVVWGGDSAIASVSKIAPKTPQICFPDRYSVAVLQLDNESNVASIANAFLADLLPFTQQACSSPKALYWLNTSNINQEKFWQQIELSLASATHQFGISHKVEQHLLLQRLISSFGIALVDGSGNKLATFARPMNIGPIARCKVKTLTPNVLANHSGYGLVIEKEIESVDEIDCSSKLQTISYRTLNEWHSPRGEFKRAVPMGKALEFAPVWDGVDLLQSFSQ</sequence>
<protein>
    <recommendedName>
        <fullName evidence="4">Long-chain-fatty-acyl-CoA reductase</fullName>
    </recommendedName>
</protein>
<evidence type="ECO:0000313" key="2">
    <source>
        <dbReference type="EMBL" id="AIF98132.1"/>
    </source>
</evidence>
<dbReference type="GeneID" id="78254311"/>
<reference evidence="2 3" key="1">
    <citation type="submission" date="2014-06" db="EMBL/GenBank/DDBJ databases">
        <title>Genomes of Alteromonas australica, a world apart.</title>
        <authorList>
            <person name="Gonzaga A."/>
            <person name="Lopez-Perez M."/>
            <person name="Rodriguez-Valera F."/>
        </authorList>
    </citation>
    <scope>NUCLEOTIDE SEQUENCE [LARGE SCALE GENOMIC DNA]</scope>
    <source>
        <strain evidence="2 3">H 17</strain>
    </source>
</reference>
<gene>
    <name evidence="2" type="ORF">EP13_05120</name>
</gene>
<evidence type="ECO:0000256" key="1">
    <source>
        <dbReference type="ARBA" id="ARBA00022857"/>
    </source>
</evidence>
<keyword evidence="1" id="KW-0521">NADP</keyword>
<keyword evidence="3" id="KW-1185">Reference proteome</keyword>
<dbReference type="InterPro" id="IPR008670">
    <property type="entry name" value="CoA_reduct_LuxC"/>
</dbReference>
<dbReference type="Pfam" id="PF05893">
    <property type="entry name" value="LuxC"/>
    <property type="match status" value="1"/>
</dbReference>